<name>A0A6J3KD99_9HYME</name>
<accession>A0A6J3KD99</accession>
<reference evidence="3" key="1">
    <citation type="submission" date="2025-08" db="UniProtKB">
        <authorList>
            <consortium name="RefSeq"/>
        </authorList>
    </citation>
    <scope>IDENTIFICATION</scope>
    <source>
        <tissue evidence="3">Muscle</tissue>
    </source>
</reference>
<evidence type="ECO:0000256" key="1">
    <source>
        <dbReference type="SAM" id="SignalP"/>
    </source>
</evidence>
<dbReference type="AlphaFoldDB" id="A0A6J3KD99"/>
<keyword evidence="1" id="KW-0732">Signal</keyword>
<evidence type="ECO:0000313" key="2">
    <source>
        <dbReference type="Proteomes" id="UP000504631"/>
    </source>
</evidence>
<dbReference type="KEGG" id="bvk:117234180"/>
<gene>
    <name evidence="3" type="primary">LOC117234180</name>
</gene>
<feature type="signal peptide" evidence="1">
    <location>
        <begin position="1"/>
        <end position="20"/>
    </location>
</feature>
<protein>
    <submittedName>
        <fullName evidence="3">Uncharacterized protein LOC117234180</fullName>
    </submittedName>
</protein>
<dbReference type="RefSeq" id="XP_033351052.1">
    <property type="nucleotide sequence ID" value="XM_033495161.1"/>
</dbReference>
<feature type="chain" id="PRO_5027117095" evidence="1">
    <location>
        <begin position="21"/>
        <end position="207"/>
    </location>
</feature>
<proteinExistence type="predicted"/>
<dbReference type="Proteomes" id="UP000504631">
    <property type="component" value="Unplaced"/>
</dbReference>
<keyword evidence="2" id="KW-1185">Reference proteome</keyword>
<organism evidence="2 3">
    <name type="scientific">Bombus vosnesenskii</name>
    <dbReference type="NCBI Taxonomy" id="207650"/>
    <lineage>
        <taxon>Eukaryota</taxon>
        <taxon>Metazoa</taxon>
        <taxon>Ecdysozoa</taxon>
        <taxon>Arthropoda</taxon>
        <taxon>Hexapoda</taxon>
        <taxon>Insecta</taxon>
        <taxon>Pterygota</taxon>
        <taxon>Neoptera</taxon>
        <taxon>Endopterygota</taxon>
        <taxon>Hymenoptera</taxon>
        <taxon>Apocrita</taxon>
        <taxon>Aculeata</taxon>
        <taxon>Apoidea</taxon>
        <taxon>Anthophila</taxon>
        <taxon>Apidae</taxon>
        <taxon>Bombus</taxon>
        <taxon>Pyrobombus</taxon>
    </lineage>
</organism>
<evidence type="ECO:0000313" key="3">
    <source>
        <dbReference type="RefSeq" id="XP_033351052.1"/>
    </source>
</evidence>
<dbReference type="GeneID" id="117234180"/>
<sequence length="207" mass="23023">MMLNAKILIIMGLVSYGVIARNMEGNKELLKEPNNKKHGVSMLMEIAKELVQRSSTSSQVLNLNLSNLLLLLVLKAVVFGAGYLGHHGYKGRDLEEDIPNIENNNIFLENVVSEAEVTLALGYLMGDTCLYRAACEEPHVAKEYLGAAEMIIQTIKLLPQGSSIEGKYQQIVTEFRKAIEHGVADNCPPQYTCKKENIKNFLKEEGK</sequence>